<evidence type="ECO:0000259" key="1">
    <source>
        <dbReference type="Pfam" id="PF01408"/>
    </source>
</evidence>
<dbReference type="Pfam" id="PF01408">
    <property type="entry name" value="GFO_IDH_MocA"/>
    <property type="match status" value="1"/>
</dbReference>
<gene>
    <name evidence="3" type="ORF">K1718_07590</name>
</gene>
<dbReference type="InterPro" id="IPR055170">
    <property type="entry name" value="GFO_IDH_MocA-like_dom"/>
</dbReference>
<feature type="domain" description="Gfo/Idh/MocA-like oxidoreductase N-terminal" evidence="1">
    <location>
        <begin position="4"/>
        <end position="124"/>
    </location>
</feature>
<dbReference type="RefSeq" id="WP_265683479.1">
    <property type="nucleotide sequence ID" value="NZ_CP120863.1"/>
</dbReference>
<organism evidence="3 4">
    <name type="scientific">Roseibium porphyridii</name>
    <dbReference type="NCBI Taxonomy" id="2866279"/>
    <lineage>
        <taxon>Bacteria</taxon>
        <taxon>Pseudomonadati</taxon>
        <taxon>Pseudomonadota</taxon>
        <taxon>Alphaproteobacteria</taxon>
        <taxon>Hyphomicrobiales</taxon>
        <taxon>Stappiaceae</taxon>
        <taxon>Roseibium</taxon>
    </lineage>
</organism>
<protein>
    <submittedName>
        <fullName evidence="3">Gfo/Idh/MocA family oxidoreductase</fullName>
    </submittedName>
</protein>
<dbReference type="PANTHER" id="PTHR43249">
    <property type="entry name" value="UDP-N-ACETYL-2-AMINO-2-DEOXY-D-GLUCURONATE OXIDASE"/>
    <property type="match status" value="1"/>
</dbReference>
<name>A0ABY8F6W1_9HYPH</name>
<accession>A0ABY8F6W1</accession>
<dbReference type="Proteomes" id="UP001209803">
    <property type="component" value="Chromosome"/>
</dbReference>
<dbReference type="SUPFAM" id="SSF51735">
    <property type="entry name" value="NAD(P)-binding Rossmann-fold domains"/>
    <property type="match status" value="1"/>
</dbReference>
<reference evidence="3 4" key="1">
    <citation type="submission" date="2023-03" db="EMBL/GenBank/DDBJ databases">
        <title>Roseibium porphyridii sp. nov. and Roseibium rhodosorbium sp. nov. isolated from marine algae, Porphyridium cruentum and Rhodosorus marinus, respectively.</title>
        <authorList>
            <person name="Lee M.W."/>
            <person name="Choi B.J."/>
            <person name="Lee J.K."/>
            <person name="Choi D.G."/>
            <person name="Baek J.H."/>
            <person name="Bayburt H."/>
            <person name="Kim J.M."/>
            <person name="Han D.M."/>
            <person name="Kim K.H."/>
            <person name="Jeon C.O."/>
        </authorList>
    </citation>
    <scope>NUCLEOTIDE SEQUENCE [LARGE SCALE GENOMIC DNA]</scope>
    <source>
        <strain evidence="3 4">KMA01</strain>
    </source>
</reference>
<dbReference type="Gene3D" id="3.30.360.10">
    <property type="entry name" value="Dihydrodipicolinate Reductase, domain 2"/>
    <property type="match status" value="1"/>
</dbReference>
<dbReference type="InterPro" id="IPR000683">
    <property type="entry name" value="Gfo/Idh/MocA-like_OxRdtase_N"/>
</dbReference>
<dbReference type="Gene3D" id="3.40.50.720">
    <property type="entry name" value="NAD(P)-binding Rossmann-like Domain"/>
    <property type="match status" value="1"/>
</dbReference>
<keyword evidence="4" id="KW-1185">Reference proteome</keyword>
<dbReference type="EMBL" id="CP120863">
    <property type="protein sequence ID" value="WFE91207.1"/>
    <property type="molecule type" value="Genomic_DNA"/>
</dbReference>
<evidence type="ECO:0000313" key="4">
    <source>
        <dbReference type="Proteomes" id="UP001209803"/>
    </source>
</evidence>
<sequence>MSMQVALIGLGMVAQTHARAIAATNGKVSLRGVLSRSKESAEAFLTEASDIFPKAPKAYAGLQELVSDQDLDFVIVCTPPNARADIVSALTDRGLPILMEKPIERTYQAAEEIVRRCETAAVPLGIVFQHRMRASAKQLKRVLKQGTLGQIAMVEISVPWWRAQSYYDEPGRGTYQRDGGGVLISQAIHTLDLALSLTGPIIEVQSMAAKTSLHDLEAEDFVSAGLRFDNGAVGSLVASTASFPGGAESITLHCQHGSAVLKSGQLELLMHDGSIDTFGEESATGGGADPMAFTHEWHQAVIEDMADAIVDKRAPICSGREALRVHRLIQALIQSATQKSAVAIPQLES</sequence>
<dbReference type="SUPFAM" id="SSF55347">
    <property type="entry name" value="Glyceraldehyde-3-phosphate dehydrogenase-like, C-terminal domain"/>
    <property type="match status" value="1"/>
</dbReference>
<feature type="domain" description="GFO/IDH/MocA-like oxidoreductase" evidence="2">
    <location>
        <begin position="137"/>
        <end position="259"/>
    </location>
</feature>
<dbReference type="Pfam" id="PF22725">
    <property type="entry name" value="GFO_IDH_MocA_C3"/>
    <property type="match status" value="1"/>
</dbReference>
<evidence type="ECO:0000259" key="2">
    <source>
        <dbReference type="Pfam" id="PF22725"/>
    </source>
</evidence>
<dbReference type="InterPro" id="IPR052515">
    <property type="entry name" value="Gfo/Idh/MocA_Oxidoreductase"/>
</dbReference>
<proteinExistence type="predicted"/>
<dbReference type="InterPro" id="IPR036291">
    <property type="entry name" value="NAD(P)-bd_dom_sf"/>
</dbReference>
<evidence type="ECO:0000313" key="3">
    <source>
        <dbReference type="EMBL" id="WFE91207.1"/>
    </source>
</evidence>
<dbReference type="PANTHER" id="PTHR43249:SF1">
    <property type="entry name" value="D-GLUCOSIDE 3-DEHYDROGENASE"/>
    <property type="match status" value="1"/>
</dbReference>